<keyword evidence="4" id="KW-1185">Reference proteome</keyword>
<dbReference type="EMBL" id="BA000030">
    <property type="protein sequence ID" value="BAC73787.1"/>
    <property type="molecule type" value="Genomic_DNA"/>
</dbReference>
<accession>Q82AI1</accession>
<dbReference type="AlphaFoldDB" id="Q82AI1"/>
<evidence type="ECO:0000313" key="3">
    <source>
        <dbReference type="EMBL" id="BAC73787.1"/>
    </source>
</evidence>
<evidence type="ECO:0000313" key="4">
    <source>
        <dbReference type="Proteomes" id="UP000000428"/>
    </source>
</evidence>
<dbReference type="InterPro" id="IPR047789">
    <property type="entry name" value="CU044_5270-like"/>
</dbReference>
<gene>
    <name evidence="3" type="ORF">SAVERM_6076</name>
</gene>
<feature type="compositionally biased region" description="Basic and acidic residues" evidence="1">
    <location>
        <begin position="16"/>
        <end position="27"/>
    </location>
</feature>
<feature type="transmembrane region" description="Helical" evidence="2">
    <location>
        <begin position="62"/>
        <end position="83"/>
    </location>
</feature>
<organism evidence="3 4">
    <name type="scientific">Streptomyces avermitilis (strain ATCC 31267 / DSM 46492 / JCM 5070 / NBRC 14893 / NCIMB 12804 / NRRL 8165 / MA-4680)</name>
    <dbReference type="NCBI Taxonomy" id="227882"/>
    <lineage>
        <taxon>Bacteria</taxon>
        <taxon>Bacillati</taxon>
        <taxon>Actinomycetota</taxon>
        <taxon>Actinomycetes</taxon>
        <taxon>Kitasatosporales</taxon>
        <taxon>Streptomycetaceae</taxon>
        <taxon>Streptomyces</taxon>
    </lineage>
</organism>
<feature type="region of interest" description="Disordered" evidence="1">
    <location>
        <begin position="1"/>
        <end position="34"/>
    </location>
</feature>
<keyword evidence="2" id="KW-0812">Transmembrane</keyword>
<name>Q82AI1_STRAW</name>
<reference evidence="3 4" key="1">
    <citation type="journal article" date="2001" name="Proc. Natl. Acad. Sci. U.S.A.">
        <title>Genome sequence of an industrial microorganism Streptomyces avermitilis: deducing the ability of producing secondary metabolites.</title>
        <authorList>
            <person name="Omura S."/>
            <person name="Ikeda H."/>
            <person name="Ishikawa J."/>
            <person name="Hanamoto A."/>
            <person name="Takahashi C."/>
            <person name="Shinose M."/>
            <person name="Takahashi Y."/>
            <person name="Horikawa H."/>
            <person name="Nakazawa H."/>
            <person name="Osonoe T."/>
            <person name="Kikuchi H."/>
            <person name="Shiba T."/>
            <person name="Sakaki Y."/>
            <person name="Hattori M."/>
        </authorList>
    </citation>
    <scope>NUCLEOTIDE SEQUENCE [LARGE SCALE GENOMIC DNA]</scope>
    <source>
        <strain evidence="4">ATCC 31267 / DSM 46492 / JCM 5070 / NBRC 14893 / NCIMB 12804 / NRRL 8165 / MA-4680</strain>
    </source>
</reference>
<keyword evidence="2" id="KW-1133">Transmembrane helix</keyword>
<dbReference type="KEGG" id="sma:SAVERM_6076"/>
<protein>
    <submittedName>
        <fullName evidence="3">Uncharacterized protein</fullName>
    </submittedName>
</protein>
<dbReference type="HOGENOM" id="CLU_067815_1_0_11"/>
<evidence type="ECO:0000256" key="2">
    <source>
        <dbReference type="SAM" id="Phobius"/>
    </source>
</evidence>
<reference evidence="3 4" key="3">
    <citation type="journal article" date="2014" name="J. Ind. Microbiol. Biotechnol.">
        <title>Genome mining of the Streptomyces avermitilis genome and development of genome-minimized hosts for heterologous expression of biosynthetic gene clusters.</title>
        <authorList>
            <person name="Ikeda H."/>
            <person name="Shin-ya K."/>
            <person name="Omura S."/>
        </authorList>
    </citation>
    <scope>NUCLEOTIDE SEQUENCE [LARGE SCALE GENOMIC DNA]</scope>
    <source>
        <strain evidence="4">ATCC 31267 / DSM 46492 / JCM 5070 / NBRC 14893 / NCIMB 12804 / NRRL 8165 / MA-4680</strain>
    </source>
</reference>
<dbReference type="Proteomes" id="UP000000428">
    <property type="component" value="Chromosome"/>
</dbReference>
<keyword evidence="2" id="KW-0472">Membrane</keyword>
<reference evidence="3 4" key="2">
    <citation type="journal article" date="2003" name="Nat. Biotechnol.">
        <title>Complete genome sequence and comparative analysis of the industrial microorganism Streptomyces avermitilis.</title>
        <authorList>
            <person name="Ikeda H."/>
            <person name="Ishikawa J."/>
            <person name="Hanamoto A."/>
            <person name="Shinose M."/>
            <person name="Kikuchi H."/>
            <person name="Shiba T."/>
            <person name="Sakaki Y."/>
            <person name="Hattori M."/>
            <person name="Omura S."/>
        </authorList>
    </citation>
    <scope>NUCLEOTIDE SEQUENCE [LARGE SCALE GENOMIC DNA]</scope>
    <source>
        <strain evidence="4">ATCC 31267 / DSM 46492 / JCM 5070 / NBRC 14893 / NCIMB 12804 / NRRL 8165 / MA-4680</strain>
    </source>
</reference>
<proteinExistence type="predicted"/>
<dbReference type="NCBIfam" id="NF038083">
    <property type="entry name" value="CU044_5270_fam"/>
    <property type="match status" value="1"/>
</dbReference>
<evidence type="ECO:0000256" key="1">
    <source>
        <dbReference type="SAM" id="MobiDB-lite"/>
    </source>
</evidence>
<dbReference type="eggNOG" id="ENOG5033NHJ">
    <property type="taxonomic scope" value="Bacteria"/>
</dbReference>
<sequence>MAPIRRLSGRQTPMHDSPELDQLRDWDAGAPPLDDETRHRVRVRLFAAMNDPAPVVRRRRPVVRIALTATVAAAVAATVLVAVRDDDGGARRTATPPSSSSPALRNVSARTVLYGAAAFSREHETAVAPRDDQFIYTKEIIKETERETGAKKTYVDETWRSVDDTKPSWIMEIGKGWWSVPYKKRPGDHVESVSMWPPQDWDTLKSLPTDPAKLILKLNFGGRTPHSIDEIGDQEWSQIHFSLVGLLMLVPVMPEDLRPAAYEALAMVPGVKAVPNQKDAAGRRGVAITFDDRFSHRSNAETGAGNSFIFDPDTYEFLGFRDTRTSHGRTYDQFSYLDSWAVTDKAKQRPQAG</sequence>